<dbReference type="KEGG" id="hsal:JMJ58_16730"/>
<keyword evidence="3" id="KW-1185">Reference proteome</keyword>
<keyword evidence="1" id="KW-1133">Transmembrane helix</keyword>
<accession>A0A8T8DZ92</accession>
<protein>
    <submittedName>
        <fullName evidence="2">Uncharacterized protein</fullName>
    </submittedName>
</protein>
<gene>
    <name evidence="2" type="ORF">JMJ58_16730</name>
</gene>
<organism evidence="2 3">
    <name type="scientific">Haloterrigena salifodinae</name>
    <dbReference type="NCBI Taxonomy" id="2675099"/>
    <lineage>
        <taxon>Archaea</taxon>
        <taxon>Methanobacteriati</taxon>
        <taxon>Methanobacteriota</taxon>
        <taxon>Stenosarchaea group</taxon>
        <taxon>Halobacteria</taxon>
        <taxon>Halobacteriales</taxon>
        <taxon>Natrialbaceae</taxon>
        <taxon>Haloterrigena</taxon>
    </lineage>
</organism>
<proteinExistence type="predicted"/>
<sequence>MSSQSSVPLVSRRRAVRTICMAVLMLAFNYGSLVRTVADAAGAMAVFLVVGYLTLTAMDLLFDRFLWRD</sequence>
<reference evidence="2 3" key="1">
    <citation type="submission" date="2021-01" db="EMBL/GenBank/DDBJ databases">
        <title>Genome Sequence and Methylation Pattern of Haloterrigena salifodinae BOL5-1, An Extremely Halophilic Archaeon from a Bolivian Salt Mine.</title>
        <authorList>
            <person name="DasSarma P."/>
            <person name="Anton B.P."/>
            <person name="DasSarma S.L."/>
            <person name="von Ehrenheim H.A.L."/>
            <person name="Martinez F.L."/>
            <person name="Guzman D."/>
            <person name="Roberts R.J."/>
            <person name="DasSarma S."/>
        </authorList>
    </citation>
    <scope>NUCLEOTIDE SEQUENCE [LARGE SCALE GENOMIC DNA]</scope>
    <source>
        <strain evidence="2 3">BOL5-1</strain>
    </source>
</reference>
<dbReference type="AlphaFoldDB" id="A0A8T8DZ92"/>
<dbReference type="OrthoDB" id="383420at2157"/>
<name>A0A8T8DZ92_9EURY</name>
<keyword evidence="1" id="KW-0472">Membrane</keyword>
<feature type="transmembrane region" description="Helical" evidence="1">
    <location>
        <begin position="15"/>
        <end position="34"/>
    </location>
</feature>
<feature type="transmembrane region" description="Helical" evidence="1">
    <location>
        <begin position="40"/>
        <end position="62"/>
    </location>
</feature>
<dbReference type="Proteomes" id="UP000637819">
    <property type="component" value="Chromosome"/>
</dbReference>
<dbReference type="EMBL" id="CP069188">
    <property type="protein sequence ID" value="QRV14563.1"/>
    <property type="molecule type" value="Genomic_DNA"/>
</dbReference>
<keyword evidence="1" id="KW-0812">Transmembrane</keyword>
<evidence type="ECO:0000313" key="2">
    <source>
        <dbReference type="EMBL" id="QRV14563.1"/>
    </source>
</evidence>
<evidence type="ECO:0000256" key="1">
    <source>
        <dbReference type="SAM" id="Phobius"/>
    </source>
</evidence>
<evidence type="ECO:0000313" key="3">
    <source>
        <dbReference type="Proteomes" id="UP000637819"/>
    </source>
</evidence>